<dbReference type="Proteomes" id="UP000230002">
    <property type="component" value="Unassembled WGS sequence"/>
</dbReference>
<feature type="region of interest" description="Disordered" evidence="1">
    <location>
        <begin position="716"/>
        <end position="766"/>
    </location>
</feature>
<evidence type="ECO:0000313" key="4">
    <source>
        <dbReference type="Proteomes" id="UP000230002"/>
    </source>
</evidence>
<accession>A0A2G8SFD9</accession>
<feature type="compositionally biased region" description="Pro residues" evidence="1">
    <location>
        <begin position="1427"/>
        <end position="1454"/>
    </location>
</feature>
<feature type="region of interest" description="Disordered" evidence="1">
    <location>
        <begin position="1516"/>
        <end position="1621"/>
    </location>
</feature>
<proteinExistence type="predicted"/>
<feature type="domain" description="Fungal-type protein kinase" evidence="2">
    <location>
        <begin position="891"/>
        <end position="1331"/>
    </location>
</feature>
<evidence type="ECO:0000256" key="1">
    <source>
        <dbReference type="SAM" id="MobiDB-lite"/>
    </source>
</evidence>
<feature type="domain" description="Fungal-type protein kinase" evidence="2">
    <location>
        <begin position="211"/>
        <end position="617"/>
    </location>
</feature>
<feature type="compositionally biased region" description="Basic and acidic residues" evidence="1">
    <location>
        <begin position="456"/>
        <end position="465"/>
    </location>
</feature>
<dbReference type="InterPro" id="IPR040976">
    <property type="entry name" value="Pkinase_fungal"/>
</dbReference>
<dbReference type="Pfam" id="PF17667">
    <property type="entry name" value="Pkinase_fungal"/>
    <property type="match status" value="2"/>
</dbReference>
<feature type="compositionally biased region" description="Basic and acidic residues" evidence="1">
    <location>
        <begin position="756"/>
        <end position="766"/>
    </location>
</feature>
<organism evidence="3 4">
    <name type="scientific">Ganoderma sinense ZZ0214-1</name>
    <dbReference type="NCBI Taxonomy" id="1077348"/>
    <lineage>
        <taxon>Eukaryota</taxon>
        <taxon>Fungi</taxon>
        <taxon>Dikarya</taxon>
        <taxon>Basidiomycota</taxon>
        <taxon>Agaricomycotina</taxon>
        <taxon>Agaricomycetes</taxon>
        <taxon>Polyporales</taxon>
        <taxon>Polyporaceae</taxon>
        <taxon>Ganoderma</taxon>
    </lineage>
</organism>
<dbReference type="Gene3D" id="1.10.510.10">
    <property type="entry name" value="Transferase(Phosphotransferase) domain 1"/>
    <property type="match status" value="1"/>
</dbReference>
<protein>
    <recommendedName>
        <fullName evidence="2">Fungal-type protein kinase domain-containing protein</fullName>
    </recommendedName>
</protein>
<feature type="region of interest" description="Disordered" evidence="1">
    <location>
        <begin position="1132"/>
        <end position="1189"/>
    </location>
</feature>
<evidence type="ECO:0000313" key="3">
    <source>
        <dbReference type="EMBL" id="PIL32479.1"/>
    </source>
</evidence>
<feature type="compositionally biased region" description="Low complexity" evidence="1">
    <location>
        <begin position="1539"/>
        <end position="1554"/>
    </location>
</feature>
<sequence>MALGNSIEHTPCSARKLPSVVESVGEVELDQYRAKAAEDMANCAIHADTVTEFLDELLPWPPDGEIPLRQPLDDNPFKRLENADDLTEDAVTDLLASIIVQYNLAPGLKLCRSEHLADSKDIDKTGQKIDAGLFHAADAPDDGRPHWALQLLAIEMKSRLEGRNHNDPYDDTLKDGSADATAESRARVRGQTTTYSELSHAIQHRTALFMLIVIGRKFRATRWDRAGTIVTAAIDYYEHPDALCDFLWRVAHLSDEALGLDPSAVRVRERDAEYRTMDCRARPCASDVDSTERVLGEKELANVDMADVMFSYVRKLFADSISGDWPRYKLRVRDGDAERWFYVGKPLFIAPGMAGRGTKGWVALDAARNRFVFIKDSWRAAYDELEKEGDILVKLNRAGVPNVPTLVCHGDVDEQTTRTAQWWMDKNPVRKQGLPKSQSVVGRMKRKREPGTPLEPPEHEPAHQEVPEYADSVSFRYDCPMRIHKHYRMVLAEVCLPLKEFKYGRQLITVLHDVVSAHQCAATHPDLKILHRDIGGGNILLYPRVVVENDIRWLKWSGVLIDWEVSRPIVEEGALSIPRQPERTGSWQFTSANILNNPSAAVRVADELESILHVLVYYTVRYLSSNASADEVATFLDEYFDCYTVRSETKRVTCGEKKSLTIRMSGELRFQRDHGHVRLLFQSPLDALVPWILARFKGHYKVMDYAASSTSKKARKLPAPAWTSTAPAKPVPSLDVADGSSESEDDEDNDTISWDQVRKPEIDRPTARDEKFSEVFREDYRTLNFFKKLENADSMRDAEVATHMVDAINEYDLSTPLLVSTYTRDSSSGSRSTRDTAIGIFRSWDLRRGQPPHWADAVIPVEFGRYVEGADPFDNGHYNDKYGDLELRRKQLLKRVTATAEHLCAAQHRVSLFVLLVIGRRFRILRFDRAGIIVTPPVDYYQHPDALCDFFRRAARLDDASLGLDPTASRVLPDSIDYLRMDIAALEDSHDVDHEERSLAENETLVGPVIFKYVRDMFRGSLENDWPRHKLRVPNGGHSRHFLVGKPVFLTSGAMGRGTRGYVAYDCETRRFMWLKDAWRASYVIADTEGDVLARLNAASVTNVPTLVCHGDIDNQTTVTADWWERKRTMMSSRLATPPASPSASSSHTLTASVSTSGKKRKIQESLADNHDDTTSSGRDRSPDATIRSDCPLRQHTHYRIAVEEVCMPLKAFKCGRQLVSLLFDSLQAHHEAATNPKTRLLHRDISGGNILIYPKVRYRKAGKKPSLVWIGLLCDWELAKAVDDQNTPSRSSQAGRMGTYQFMSVNLLSNLANPVKIADELESFFHVLVYYAVRYLHSNCDEVDSFIQGYFHNYAGPQRLYGCGQKSVLMEVTGRLQTEIPYGPLLFDSPMDNLIAFTLECFRSRYKILEHEARIDVQPRSVSQTSPPPTTAAPTSPPAAALPPPPPPPPLPPASSSKSMPDDADEDDLIDWDAPVKHDGPTPEDEERAQKIADHKFMLDIFATALRQRLWTPDDRTVAPVPPGAVPEATSESHSQLSRVSTAPSASTSTSNSNKRRRTVGPRALGLAVEERGDSDLSGLRASLPPARLHASTRTRRARTRSSQARTMPVPARPQRIGCC</sequence>
<dbReference type="PANTHER" id="PTHR38248">
    <property type="entry name" value="FUNK1 6"/>
    <property type="match status" value="1"/>
</dbReference>
<gene>
    <name evidence="3" type="ORF">GSI_05182</name>
</gene>
<feature type="compositionally biased region" description="Acidic residues" evidence="1">
    <location>
        <begin position="741"/>
        <end position="750"/>
    </location>
</feature>
<feature type="region of interest" description="Disordered" evidence="1">
    <location>
        <begin position="163"/>
        <end position="187"/>
    </location>
</feature>
<feature type="region of interest" description="Disordered" evidence="1">
    <location>
        <begin position="1419"/>
        <end position="1489"/>
    </location>
</feature>
<feature type="compositionally biased region" description="Low complexity" evidence="1">
    <location>
        <begin position="1132"/>
        <end position="1157"/>
    </location>
</feature>
<dbReference type="PANTHER" id="PTHR38248:SF2">
    <property type="entry name" value="FUNK1 11"/>
    <property type="match status" value="1"/>
</dbReference>
<evidence type="ECO:0000259" key="2">
    <source>
        <dbReference type="Pfam" id="PF17667"/>
    </source>
</evidence>
<feature type="compositionally biased region" description="Basic and acidic residues" evidence="1">
    <location>
        <begin position="163"/>
        <end position="186"/>
    </location>
</feature>
<feature type="region of interest" description="Disordered" evidence="1">
    <location>
        <begin position="431"/>
        <end position="465"/>
    </location>
</feature>
<feature type="compositionally biased region" description="Basic and acidic residues" evidence="1">
    <location>
        <begin position="1168"/>
        <end position="1183"/>
    </location>
</feature>
<feature type="compositionally biased region" description="Basic residues" evidence="1">
    <location>
        <begin position="1592"/>
        <end position="1601"/>
    </location>
</feature>
<dbReference type="InterPro" id="IPR011009">
    <property type="entry name" value="Kinase-like_dom_sf"/>
</dbReference>
<dbReference type="SUPFAM" id="SSF56112">
    <property type="entry name" value="Protein kinase-like (PK-like)"/>
    <property type="match status" value="1"/>
</dbReference>
<name>A0A2G8SFD9_9APHY</name>
<dbReference type="OrthoDB" id="2881271at2759"/>
<reference evidence="3 4" key="1">
    <citation type="journal article" date="2015" name="Sci. Rep.">
        <title>Chromosome-level genome map provides insights into diverse defense mechanisms in the medicinal fungus Ganoderma sinense.</title>
        <authorList>
            <person name="Zhu Y."/>
            <person name="Xu J."/>
            <person name="Sun C."/>
            <person name="Zhou S."/>
            <person name="Xu H."/>
            <person name="Nelson D.R."/>
            <person name="Qian J."/>
            <person name="Song J."/>
            <person name="Luo H."/>
            <person name="Xiang L."/>
            <person name="Li Y."/>
            <person name="Xu Z."/>
            <person name="Ji A."/>
            <person name="Wang L."/>
            <person name="Lu S."/>
            <person name="Hayward A."/>
            <person name="Sun W."/>
            <person name="Li X."/>
            <person name="Schwartz D.C."/>
            <person name="Wang Y."/>
            <person name="Chen S."/>
        </authorList>
    </citation>
    <scope>NUCLEOTIDE SEQUENCE [LARGE SCALE GENOMIC DNA]</scope>
    <source>
        <strain evidence="3 4">ZZ0214-1</strain>
    </source>
</reference>
<dbReference type="EMBL" id="AYKW01000010">
    <property type="protein sequence ID" value="PIL32479.1"/>
    <property type="molecule type" value="Genomic_DNA"/>
</dbReference>
<keyword evidence="4" id="KW-1185">Reference proteome</keyword>
<comment type="caution">
    <text evidence="3">The sequence shown here is derived from an EMBL/GenBank/DDBJ whole genome shotgun (WGS) entry which is preliminary data.</text>
</comment>
<feature type="compositionally biased region" description="Acidic residues" evidence="1">
    <location>
        <begin position="1463"/>
        <end position="1472"/>
    </location>
</feature>